<proteinExistence type="predicted"/>
<dbReference type="OrthoDB" id="986at2157"/>
<protein>
    <submittedName>
        <fullName evidence="1">Uncharacterized protein</fullName>
    </submittedName>
</protein>
<dbReference type="HOGENOM" id="CLU_1243077_0_0_2"/>
<reference evidence="1 2" key="3">
    <citation type="journal article" date="2019" name="Int. J. Syst. Evol. Microbiol.">
        <title>Nitrosopumilus adriaticus sp. nov. and Nitrosopumilus piranensis sp. nov., two ammonia-oxidizing archaea from the Adriatic Sea and members of the class Nitrososphaeria.</title>
        <authorList>
            <person name="Bayer B."/>
            <person name="Vojvoda J."/>
            <person name="Reinthaler T."/>
            <person name="Reyes C."/>
            <person name="Pinto M."/>
            <person name="Herndl G.J."/>
        </authorList>
    </citation>
    <scope>NUCLEOTIDE SEQUENCE [LARGE SCALE GENOMIC DNA]</scope>
    <source>
        <strain evidence="1 2">D3C</strain>
    </source>
</reference>
<gene>
    <name evidence="1" type="ORF">NPIRD3C_1023</name>
</gene>
<evidence type="ECO:0000313" key="1">
    <source>
        <dbReference type="EMBL" id="AJM92235.1"/>
    </source>
</evidence>
<keyword evidence="2" id="KW-1185">Reference proteome</keyword>
<dbReference type="KEGG" id="nid:NPIRD3C_1023"/>
<reference evidence="2" key="1">
    <citation type="submission" date="2015-02" db="EMBL/GenBank/DDBJ databases">
        <title>Characterization of two novel Thaumarchaeota isolated from the Northern Adriatic Sea.</title>
        <authorList>
            <person name="Bayer B."/>
            <person name="Vojvoda J."/>
            <person name="Offre P."/>
            <person name="Srivastava A."/>
            <person name="Elisabeth N."/>
            <person name="Garcia J.A.L."/>
            <person name="Schleper C."/>
            <person name="Herndl G.J."/>
        </authorList>
    </citation>
    <scope>NUCLEOTIDE SEQUENCE [LARGE SCALE GENOMIC DNA]</scope>
    <source>
        <strain evidence="2">D3C</strain>
    </source>
</reference>
<evidence type="ECO:0000313" key="2">
    <source>
        <dbReference type="Proteomes" id="UP000032027"/>
    </source>
</evidence>
<dbReference type="EMBL" id="CP010868">
    <property type="protein sequence ID" value="AJM92235.1"/>
    <property type="molecule type" value="Genomic_DNA"/>
</dbReference>
<sequence>MVQIHFIEVVSFLDFARFVCAFREYPLRVYAHKLYGKMVLSCRLVLSNSILAFYTDYEKGRYVEYDPKGGKETAKIVNSIQSNSNYAPIVHLDSLPFPIKSHKKISGKFKTSKVLDLGNLARLTYDPEWPDDPKVTLLCFPRRKKWIIGYMSLIELDEAVYCFYYVELDKEPDKPFIKYSGHKGVPAQFTDIFQHGYPYLPVVKLKKGHPIFGLTS</sequence>
<dbReference type="AlphaFoldDB" id="A0A0C5BZ02"/>
<dbReference type="STRING" id="1582439.NPIRD3C_1023"/>
<dbReference type="Proteomes" id="UP000032027">
    <property type="component" value="Chromosome"/>
</dbReference>
<name>A0A0C5BZ02_9ARCH</name>
<organism evidence="1 2">
    <name type="scientific">Nitrosopumilus piranensis</name>
    <dbReference type="NCBI Taxonomy" id="1582439"/>
    <lineage>
        <taxon>Archaea</taxon>
        <taxon>Nitrososphaerota</taxon>
        <taxon>Nitrososphaeria</taxon>
        <taxon>Nitrosopumilales</taxon>
        <taxon>Nitrosopumilaceae</taxon>
        <taxon>Nitrosopumilus</taxon>
    </lineage>
</organism>
<reference evidence="1 2" key="2">
    <citation type="journal article" date="2016" name="ISME J.">
        <title>Physiological and genomic characterization of two novel marine thaumarchaeal strains indicates niche differentiation.</title>
        <authorList>
            <person name="Bayer B."/>
            <person name="Vojvoda J."/>
            <person name="Offre P."/>
            <person name="Alves R.J."/>
            <person name="Elisabeth N.H."/>
            <person name="Garcia J.A."/>
            <person name="Volland J.M."/>
            <person name="Srivastava A."/>
            <person name="Schleper C."/>
            <person name="Herndl G.J."/>
        </authorList>
    </citation>
    <scope>NUCLEOTIDE SEQUENCE [LARGE SCALE GENOMIC DNA]</scope>
    <source>
        <strain evidence="1 2">D3C</strain>
    </source>
</reference>
<dbReference type="PATRIC" id="fig|1582439.9.peg.1054"/>
<accession>A0A0C5BZ02</accession>